<feature type="domain" description="NodB homology" evidence="1">
    <location>
        <begin position="34"/>
        <end position="143"/>
    </location>
</feature>
<accession>A0A256JJ67</accession>
<dbReference type="Gene3D" id="3.20.20.370">
    <property type="entry name" value="Glycoside hydrolase/deacetylase"/>
    <property type="match status" value="1"/>
</dbReference>
<evidence type="ECO:0000313" key="3">
    <source>
        <dbReference type="Proteomes" id="UP000215607"/>
    </source>
</evidence>
<dbReference type="InterPro" id="IPR011330">
    <property type="entry name" value="Glyco_hydro/deAcase_b/a-brl"/>
</dbReference>
<proteinExistence type="predicted"/>
<organism evidence="2 3">
    <name type="scientific">Halorubrum ezzemoulense</name>
    <name type="common">Halorubrum chaoviator</name>
    <dbReference type="NCBI Taxonomy" id="337243"/>
    <lineage>
        <taxon>Archaea</taxon>
        <taxon>Methanobacteriati</taxon>
        <taxon>Methanobacteriota</taxon>
        <taxon>Stenosarchaea group</taxon>
        <taxon>Halobacteria</taxon>
        <taxon>Halobacteriales</taxon>
        <taxon>Haloferacaceae</taxon>
        <taxon>Halorubrum</taxon>
    </lineage>
</organism>
<dbReference type="Pfam" id="PF01522">
    <property type="entry name" value="Polysacc_deac_1"/>
    <property type="match status" value="1"/>
</dbReference>
<dbReference type="AlphaFoldDB" id="A0A256JJ67"/>
<evidence type="ECO:0000313" key="2">
    <source>
        <dbReference type="EMBL" id="OYR68904.1"/>
    </source>
</evidence>
<reference evidence="2 3" key="1">
    <citation type="journal article" date="2014" name="Front. Microbiol.">
        <title>Population and genomic analysis of the genus Halorubrum.</title>
        <authorList>
            <person name="Fullmer M.S."/>
            <person name="Soucy S.M."/>
            <person name="Swithers K.S."/>
            <person name="Makkay A.M."/>
            <person name="Wheeler R."/>
            <person name="Ventosa A."/>
            <person name="Gogarten J.P."/>
            <person name="Papke R.T."/>
        </authorList>
    </citation>
    <scope>NUCLEOTIDE SEQUENCE [LARGE SCALE GENOMIC DNA]</scope>
    <source>
        <strain evidence="2 3">Ga2p</strain>
    </source>
</reference>
<dbReference type="Proteomes" id="UP000215607">
    <property type="component" value="Unassembled WGS sequence"/>
</dbReference>
<dbReference type="SUPFAM" id="SSF88713">
    <property type="entry name" value="Glycoside hydrolase/deacetylase"/>
    <property type="match status" value="1"/>
</dbReference>
<dbReference type="GO" id="GO:0016810">
    <property type="term" value="F:hydrolase activity, acting on carbon-nitrogen (but not peptide) bonds"/>
    <property type="evidence" value="ECO:0007669"/>
    <property type="project" value="InterPro"/>
</dbReference>
<gene>
    <name evidence="2" type="ORF">DJ79_04595</name>
</gene>
<evidence type="ECO:0000259" key="1">
    <source>
        <dbReference type="Pfam" id="PF01522"/>
    </source>
</evidence>
<dbReference type="InterPro" id="IPR002509">
    <property type="entry name" value="NODB_dom"/>
</dbReference>
<comment type="caution">
    <text evidence="2">The sequence shown here is derived from an EMBL/GenBank/DDBJ whole genome shotgun (WGS) entry which is preliminary data.</text>
</comment>
<sequence>MTVCLTGDVHHMSLETRDQEYMDRTEVEAAIEYAEIAAEYDVPVTLFVTGKAAEEEPERVKRLATMDDVEIGGHNYWAFDTLVHKGWRGLTGSWNGPRPFQRREIRKTIETFAELGIEIQSWRDHAYRHDSHTAELLSEAGMTHFSDAVEPGGMVREEGGLTVVPINTPPDHEHVYHAFRTPEFVDEDEFEGPFGKESVAVDEWAEWVTDTISEREGVTTVLAHPSCMWLADGMSEFKSLCRTVAAECASSNVQNT</sequence>
<name>A0A256JJ67_HALEZ</name>
<dbReference type="EMBL" id="NHPA01000028">
    <property type="protein sequence ID" value="OYR68904.1"/>
    <property type="molecule type" value="Genomic_DNA"/>
</dbReference>
<protein>
    <recommendedName>
        <fullName evidence="1">NodB homology domain-containing protein</fullName>
    </recommendedName>
</protein>
<dbReference type="GO" id="GO:0005975">
    <property type="term" value="P:carbohydrate metabolic process"/>
    <property type="evidence" value="ECO:0007669"/>
    <property type="project" value="InterPro"/>
</dbReference>